<reference evidence="3" key="2">
    <citation type="submission" date="2020-09" db="EMBL/GenBank/DDBJ databases">
        <authorList>
            <person name="Sun Q."/>
            <person name="Zhou Y."/>
        </authorList>
    </citation>
    <scope>NUCLEOTIDE SEQUENCE</scope>
    <source>
        <strain evidence="3">CGMCC 1.12785</strain>
    </source>
</reference>
<feature type="region of interest" description="Disordered" evidence="2">
    <location>
        <begin position="157"/>
        <end position="189"/>
    </location>
</feature>
<dbReference type="InterPro" id="IPR021522">
    <property type="entry name" value="MctB"/>
</dbReference>
<feature type="region of interest" description="Disordered" evidence="2">
    <location>
        <begin position="223"/>
        <end position="246"/>
    </location>
</feature>
<sequence length="349" mass="35598">MIDFRYHLVSLISVFLALAIGIILGAGPLREPIGESLTQQVESLREDRDQLRQQAQAAEALSEAQGAFVEQSAPRLLRDSLNDVPVVVIGLPSADDEVLAGLQTRLGEAGAGPVTTVTLAEDFLDAQADDARAALDEIDPGLPQDTAGLLEALARGVSPAAQSGSGSDGENAAEDGDGAPESGEPGAPEDYLQALVDAGLIGTSENAAPDARLAIVVGRDHSAVQPAPAEETQTAGPTEESDPLQTVDSGATEAFTGFAHSLENRMDGVVVAGDGLSATEGLVAALRAEEPALSTVDGIVSPAGQVIAVLAGAEQLDGGRGDYGFTADELLPPEPRTAGGNDQQDDQEG</sequence>
<dbReference type="GO" id="GO:0016020">
    <property type="term" value="C:membrane"/>
    <property type="evidence" value="ECO:0007669"/>
    <property type="project" value="InterPro"/>
</dbReference>
<organism evidence="3 4">
    <name type="scientific">Sediminivirga luteola</name>
    <dbReference type="NCBI Taxonomy" id="1774748"/>
    <lineage>
        <taxon>Bacteria</taxon>
        <taxon>Bacillati</taxon>
        <taxon>Actinomycetota</taxon>
        <taxon>Actinomycetes</taxon>
        <taxon>Micrococcales</taxon>
        <taxon>Brevibacteriaceae</taxon>
        <taxon>Sediminivirga</taxon>
    </lineage>
</organism>
<feature type="coiled-coil region" evidence="1">
    <location>
        <begin position="34"/>
        <end position="64"/>
    </location>
</feature>
<dbReference type="Proteomes" id="UP000616114">
    <property type="component" value="Unassembled WGS sequence"/>
</dbReference>
<name>A0A8J2U0K3_9MICO</name>
<evidence type="ECO:0000256" key="1">
    <source>
        <dbReference type="SAM" id="Coils"/>
    </source>
</evidence>
<evidence type="ECO:0000313" key="3">
    <source>
        <dbReference type="EMBL" id="GGA24298.1"/>
    </source>
</evidence>
<keyword evidence="4" id="KW-1185">Reference proteome</keyword>
<dbReference type="GO" id="GO:0055070">
    <property type="term" value="P:copper ion homeostasis"/>
    <property type="evidence" value="ECO:0007669"/>
    <property type="project" value="InterPro"/>
</dbReference>
<reference evidence="3" key="1">
    <citation type="journal article" date="2014" name="Int. J. Syst. Evol. Microbiol.">
        <title>Complete genome sequence of Corynebacterium casei LMG S-19264T (=DSM 44701T), isolated from a smear-ripened cheese.</title>
        <authorList>
            <consortium name="US DOE Joint Genome Institute (JGI-PGF)"/>
            <person name="Walter F."/>
            <person name="Albersmeier A."/>
            <person name="Kalinowski J."/>
            <person name="Ruckert C."/>
        </authorList>
    </citation>
    <scope>NUCLEOTIDE SEQUENCE</scope>
    <source>
        <strain evidence="3">CGMCC 1.12785</strain>
    </source>
</reference>
<dbReference type="Pfam" id="PF11382">
    <property type="entry name" value="MctB"/>
    <property type="match status" value="1"/>
</dbReference>
<evidence type="ECO:0000256" key="2">
    <source>
        <dbReference type="SAM" id="MobiDB-lite"/>
    </source>
</evidence>
<dbReference type="AlphaFoldDB" id="A0A8J2U0K3"/>
<comment type="caution">
    <text evidence="3">The sequence shown here is derived from an EMBL/GenBank/DDBJ whole genome shotgun (WGS) entry which is preliminary data.</text>
</comment>
<accession>A0A8J2U0K3</accession>
<dbReference type="RefSeq" id="WP_188551635.1">
    <property type="nucleotide sequence ID" value="NZ_BMFY01000015.1"/>
</dbReference>
<evidence type="ECO:0008006" key="5">
    <source>
        <dbReference type="Google" id="ProtNLM"/>
    </source>
</evidence>
<proteinExistence type="predicted"/>
<gene>
    <name evidence="3" type="ORF">GCM10011333_29130</name>
</gene>
<protein>
    <recommendedName>
        <fullName evidence="5">Copper transport outer membrane protein MctB</fullName>
    </recommendedName>
</protein>
<feature type="region of interest" description="Disordered" evidence="2">
    <location>
        <begin position="318"/>
        <end position="349"/>
    </location>
</feature>
<dbReference type="EMBL" id="BMFY01000015">
    <property type="protein sequence ID" value="GGA24298.1"/>
    <property type="molecule type" value="Genomic_DNA"/>
</dbReference>
<evidence type="ECO:0000313" key="4">
    <source>
        <dbReference type="Proteomes" id="UP000616114"/>
    </source>
</evidence>
<keyword evidence="1" id="KW-0175">Coiled coil</keyword>